<dbReference type="GO" id="GO:0005737">
    <property type="term" value="C:cytoplasm"/>
    <property type="evidence" value="ECO:0007669"/>
    <property type="project" value="TreeGrafter"/>
</dbReference>
<comment type="similarity">
    <text evidence="1">Belongs to the short-chain dehydrogenases/reductases (SDR) family.</text>
</comment>
<accession>A0A0T6B1U4</accession>
<keyword evidence="2" id="KW-0560">Oxidoreductase</keyword>
<dbReference type="PRINTS" id="PR00081">
    <property type="entry name" value="GDHRDH"/>
</dbReference>
<comment type="caution">
    <text evidence="3">The sequence shown here is derived from an EMBL/GenBank/DDBJ whole genome shotgun (WGS) entry which is preliminary data.</text>
</comment>
<dbReference type="SUPFAM" id="SSF51735">
    <property type="entry name" value="NAD(P)-binding Rossmann-fold domains"/>
    <property type="match status" value="1"/>
</dbReference>
<dbReference type="Gene3D" id="3.40.50.720">
    <property type="entry name" value="NAD(P)-binding Rossmann-like Domain"/>
    <property type="match status" value="1"/>
</dbReference>
<sequence>MSFVNGKVAIVTGGCSGIGLATVKSLVENKAEGVTIVDTNPSGDAIASELSNELTKVLFVKADVSVKEQFDHAFTVTIKTFQHIDILINNAGILNDLTWEREIA</sequence>
<organism evidence="3 4">
    <name type="scientific">Oryctes borbonicus</name>
    <dbReference type="NCBI Taxonomy" id="1629725"/>
    <lineage>
        <taxon>Eukaryota</taxon>
        <taxon>Metazoa</taxon>
        <taxon>Ecdysozoa</taxon>
        <taxon>Arthropoda</taxon>
        <taxon>Hexapoda</taxon>
        <taxon>Insecta</taxon>
        <taxon>Pterygota</taxon>
        <taxon>Neoptera</taxon>
        <taxon>Endopterygota</taxon>
        <taxon>Coleoptera</taxon>
        <taxon>Polyphaga</taxon>
        <taxon>Scarabaeiformia</taxon>
        <taxon>Scarabaeidae</taxon>
        <taxon>Dynastinae</taxon>
        <taxon>Oryctes</taxon>
    </lineage>
</organism>
<dbReference type="EMBL" id="LJIG01016190">
    <property type="protein sequence ID" value="KRT81345.1"/>
    <property type="molecule type" value="Genomic_DNA"/>
</dbReference>
<reference evidence="3 4" key="1">
    <citation type="submission" date="2015-09" db="EMBL/GenBank/DDBJ databases">
        <title>Draft genome of the scarab beetle Oryctes borbonicus.</title>
        <authorList>
            <person name="Meyer J.M."/>
            <person name="Markov G.V."/>
            <person name="Baskaran P."/>
            <person name="Herrmann M."/>
            <person name="Sommer R.J."/>
            <person name="Roedelsperger C."/>
        </authorList>
    </citation>
    <scope>NUCLEOTIDE SEQUENCE [LARGE SCALE GENOMIC DNA]</scope>
    <source>
        <strain evidence="3">OB123</strain>
        <tissue evidence="3">Whole animal</tissue>
    </source>
</reference>
<dbReference type="PANTHER" id="PTHR44229:SF8">
    <property type="entry name" value="ALCOHOL DEHYDROGENASE-RELATED"/>
    <property type="match status" value="1"/>
</dbReference>
<protein>
    <submittedName>
        <fullName evidence="3">Dehydrogenase</fullName>
    </submittedName>
</protein>
<dbReference type="Pfam" id="PF00106">
    <property type="entry name" value="adh_short"/>
    <property type="match status" value="1"/>
</dbReference>
<evidence type="ECO:0000256" key="2">
    <source>
        <dbReference type="ARBA" id="ARBA00023002"/>
    </source>
</evidence>
<dbReference type="Proteomes" id="UP000051574">
    <property type="component" value="Unassembled WGS sequence"/>
</dbReference>
<keyword evidence="4" id="KW-1185">Reference proteome</keyword>
<dbReference type="PANTHER" id="PTHR44229">
    <property type="entry name" value="15-HYDROXYPROSTAGLANDIN DEHYDROGENASE [NAD(+)]"/>
    <property type="match status" value="1"/>
</dbReference>
<dbReference type="InterPro" id="IPR036291">
    <property type="entry name" value="NAD(P)-bd_dom_sf"/>
</dbReference>
<evidence type="ECO:0000313" key="3">
    <source>
        <dbReference type="EMBL" id="KRT81345.1"/>
    </source>
</evidence>
<name>A0A0T6B1U4_9SCAR</name>
<dbReference type="InterPro" id="IPR002347">
    <property type="entry name" value="SDR_fam"/>
</dbReference>
<evidence type="ECO:0000313" key="4">
    <source>
        <dbReference type="Proteomes" id="UP000051574"/>
    </source>
</evidence>
<dbReference type="AlphaFoldDB" id="A0A0T6B1U4"/>
<proteinExistence type="inferred from homology"/>
<dbReference type="GO" id="GO:0016616">
    <property type="term" value="F:oxidoreductase activity, acting on the CH-OH group of donors, NAD or NADP as acceptor"/>
    <property type="evidence" value="ECO:0007669"/>
    <property type="project" value="TreeGrafter"/>
</dbReference>
<evidence type="ECO:0000256" key="1">
    <source>
        <dbReference type="ARBA" id="ARBA00006484"/>
    </source>
</evidence>
<dbReference type="OrthoDB" id="417891at2759"/>
<gene>
    <name evidence="3" type="ORF">AMK59_6213</name>
</gene>
<feature type="non-terminal residue" evidence="3">
    <location>
        <position position="104"/>
    </location>
</feature>